<feature type="signal peptide" evidence="1">
    <location>
        <begin position="1"/>
        <end position="19"/>
    </location>
</feature>
<keyword evidence="1" id="KW-0732">Signal</keyword>
<dbReference type="AlphaFoldDB" id="A0A6M9PI31"/>
<keyword evidence="3" id="KW-1185">Reference proteome</keyword>
<name>A0A6M9PI31_9BURK</name>
<gene>
    <name evidence="2" type="ORF">DN92_02900</name>
</gene>
<evidence type="ECO:0000256" key="1">
    <source>
        <dbReference type="SAM" id="SignalP"/>
    </source>
</evidence>
<sequence>MKKTATLLLALGFSMSAFAQQTPNLVGTWNGETNDATIGEGRIYPGGSPGQIRFLKEKISYKVDKQEGRTFSGAATIKGNSITFVGSLSGDLSSGAIATKQGTTSFKMVDPNKIALCFTTTTIDPANKNAGPVADCHEISRK</sequence>
<dbReference type="RefSeq" id="WP_173959840.1">
    <property type="nucleotide sequence ID" value="NZ_CBCSCC010000012.1"/>
</dbReference>
<evidence type="ECO:0008006" key="4">
    <source>
        <dbReference type="Google" id="ProtNLM"/>
    </source>
</evidence>
<dbReference type="KEGG" id="pard:DN92_02900"/>
<organism evidence="2 3">
    <name type="scientific">Polynucleobacter arcticus</name>
    <dbReference type="NCBI Taxonomy" id="1743165"/>
    <lineage>
        <taxon>Bacteria</taxon>
        <taxon>Pseudomonadati</taxon>
        <taxon>Pseudomonadota</taxon>
        <taxon>Betaproteobacteria</taxon>
        <taxon>Burkholderiales</taxon>
        <taxon>Burkholderiaceae</taxon>
        <taxon>Polynucleobacter</taxon>
    </lineage>
</organism>
<evidence type="ECO:0000313" key="3">
    <source>
        <dbReference type="Proteomes" id="UP000501090"/>
    </source>
</evidence>
<evidence type="ECO:0000313" key="2">
    <source>
        <dbReference type="EMBL" id="QKM60069.1"/>
    </source>
</evidence>
<feature type="chain" id="PRO_5026688057" description="Lipocalin-like domain-containing protein" evidence="1">
    <location>
        <begin position="20"/>
        <end position="142"/>
    </location>
</feature>
<protein>
    <recommendedName>
        <fullName evidence="4">Lipocalin-like domain-containing protein</fullName>
    </recommendedName>
</protein>
<accession>A0A6M9PI31</accession>
<dbReference type="Proteomes" id="UP000501090">
    <property type="component" value="Chromosome"/>
</dbReference>
<reference evidence="2 3" key="1">
    <citation type="submission" date="2018-04" db="EMBL/GenBank/DDBJ databases">
        <title>Polynucleobacter sp. UK-Long2-W17 genome.</title>
        <authorList>
            <person name="Hahn M.W."/>
        </authorList>
    </citation>
    <scope>NUCLEOTIDE SEQUENCE [LARGE SCALE GENOMIC DNA]</scope>
    <source>
        <strain evidence="2 3">UK-Long2-W17</strain>
    </source>
</reference>
<proteinExistence type="predicted"/>
<dbReference type="EMBL" id="CP028940">
    <property type="protein sequence ID" value="QKM60069.1"/>
    <property type="molecule type" value="Genomic_DNA"/>
</dbReference>